<dbReference type="SMART" id="SM00267">
    <property type="entry name" value="GGDEF"/>
    <property type="match status" value="1"/>
</dbReference>
<evidence type="ECO:0000259" key="4">
    <source>
        <dbReference type="PROSITE" id="PS50887"/>
    </source>
</evidence>
<evidence type="ECO:0000256" key="1">
    <source>
        <dbReference type="SAM" id="Phobius"/>
    </source>
</evidence>
<dbReference type="Gene3D" id="6.20.270.20">
    <property type="entry name" value="LapD/MoxY periplasmic domain"/>
    <property type="match status" value="1"/>
</dbReference>
<name>A0ABU2ZWK7_9ALTE</name>
<feature type="domain" description="GGDEF" evidence="4">
    <location>
        <begin position="268"/>
        <end position="399"/>
    </location>
</feature>
<reference evidence="5 6" key="1">
    <citation type="submission" date="2023-09" db="EMBL/GenBank/DDBJ databases">
        <authorList>
            <person name="Rey-Velasco X."/>
        </authorList>
    </citation>
    <scope>NUCLEOTIDE SEQUENCE [LARGE SCALE GENOMIC DNA]</scope>
    <source>
        <strain evidence="5 6">P117</strain>
    </source>
</reference>
<sequence length="643" mass="72169">MSLAKQLGLAFFAVLLIVFAGILFTSVENTRNFIERQLSSHAQDTATSLGLSITPYLANKDDLAIVDTMANAIFDRGYYSSIELVDLNNEQVLLKTNPSKHEKVPSWFSELFPITPPVAQSDLNDGWMQHGKLVVVSNPGIAYLQLWENALSAFWVVLVALIISQFFVWFLVKRIITQPIGQVIEQTVSIGQRNFEQISTIPKTLELSNIVTAVNYMAAKLSTLFKSLDEQSDTYKKFAYTDSLTNIGNRRAFELAITQILRNTEEAQQAYFGLVRASSLANVNNTCGPQEGDNYIKTVLDIISTLSNKSFDTKHLYRISGADFALVIENTSKQKVHDFASGLDTLFSQHNKSEYKSGIAHVGFTVFAQNHKLSTLLEQADSALKVAQNSDKTWQFADSLDIIQSNANWREDLQSILQKDHCEFAQQAVVDAKGESIYKECFARLSIDQNKQALPMGQLIPASVRLDYSVDLDRLIAKTLIQKIETINHSVGLNISRQSLFNDEFMQWFFTELEHLGNDASKLVLEIPERALIQDIHKIAQTSAQLKTLGVKIAIEHFGAQLAGLQHLQKTKPDFVKIDGRYTHNISQENDNQLFVKTLTSISHGLDIKVIAEMVELEADKIWLINNNVDYIQGFVIEKPSPK</sequence>
<evidence type="ECO:0000313" key="6">
    <source>
        <dbReference type="Proteomes" id="UP001253545"/>
    </source>
</evidence>
<dbReference type="Pfam" id="PF00990">
    <property type="entry name" value="GGDEF"/>
    <property type="match status" value="1"/>
</dbReference>
<feature type="domain" description="EAL" evidence="2">
    <location>
        <begin position="406"/>
        <end position="643"/>
    </location>
</feature>
<evidence type="ECO:0000313" key="5">
    <source>
        <dbReference type="EMBL" id="MDT0595954.1"/>
    </source>
</evidence>
<dbReference type="InterPro" id="IPR029787">
    <property type="entry name" value="Nucleotide_cyclase"/>
</dbReference>
<dbReference type="PROSITE" id="PS50885">
    <property type="entry name" value="HAMP"/>
    <property type="match status" value="1"/>
</dbReference>
<dbReference type="SUPFAM" id="SSF55073">
    <property type="entry name" value="Nucleotide cyclase"/>
    <property type="match status" value="1"/>
</dbReference>
<keyword evidence="1" id="KW-0812">Transmembrane</keyword>
<dbReference type="InterPro" id="IPR000160">
    <property type="entry name" value="GGDEF_dom"/>
</dbReference>
<dbReference type="SMART" id="SM00052">
    <property type="entry name" value="EAL"/>
    <property type="match status" value="1"/>
</dbReference>
<dbReference type="PANTHER" id="PTHR33121">
    <property type="entry name" value="CYCLIC DI-GMP PHOSPHODIESTERASE PDEF"/>
    <property type="match status" value="1"/>
</dbReference>
<proteinExistence type="predicted"/>
<dbReference type="Proteomes" id="UP001253545">
    <property type="component" value="Unassembled WGS sequence"/>
</dbReference>
<dbReference type="RefSeq" id="WP_311369470.1">
    <property type="nucleotide sequence ID" value="NZ_JAVRHX010000004.1"/>
</dbReference>
<evidence type="ECO:0000259" key="2">
    <source>
        <dbReference type="PROSITE" id="PS50883"/>
    </source>
</evidence>
<organism evidence="5 6">
    <name type="scientific">Glaciecola petra</name>
    <dbReference type="NCBI Taxonomy" id="3075602"/>
    <lineage>
        <taxon>Bacteria</taxon>
        <taxon>Pseudomonadati</taxon>
        <taxon>Pseudomonadota</taxon>
        <taxon>Gammaproteobacteria</taxon>
        <taxon>Alteromonadales</taxon>
        <taxon>Alteromonadaceae</taxon>
        <taxon>Glaciecola</taxon>
    </lineage>
</organism>
<dbReference type="Gene3D" id="3.20.20.450">
    <property type="entry name" value="EAL domain"/>
    <property type="match status" value="1"/>
</dbReference>
<dbReference type="PANTHER" id="PTHR33121:SF79">
    <property type="entry name" value="CYCLIC DI-GMP PHOSPHODIESTERASE PDED-RELATED"/>
    <property type="match status" value="1"/>
</dbReference>
<dbReference type="Pfam" id="PF16448">
    <property type="entry name" value="LapD_MoxY_N"/>
    <property type="match status" value="1"/>
</dbReference>
<dbReference type="InterPro" id="IPR043128">
    <property type="entry name" value="Rev_trsase/Diguanyl_cyclase"/>
</dbReference>
<keyword evidence="1" id="KW-1133">Transmembrane helix</keyword>
<dbReference type="Pfam" id="PF00563">
    <property type="entry name" value="EAL"/>
    <property type="match status" value="1"/>
</dbReference>
<dbReference type="PROSITE" id="PS50883">
    <property type="entry name" value="EAL"/>
    <property type="match status" value="1"/>
</dbReference>
<dbReference type="Gene3D" id="3.30.70.270">
    <property type="match status" value="1"/>
</dbReference>
<dbReference type="InterPro" id="IPR001633">
    <property type="entry name" value="EAL_dom"/>
</dbReference>
<evidence type="ECO:0000259" key="3">
    <source>
        <dbReference type="PROSITE" id="PS50885"/>
    </source>
</evidence>
<dbReference type="InterPro" id="IPR050706">
    <property type="entry name" value="Cyclic-di-GMP_PDE-like"/>
</dbReference>
<keyword evidence="6" id="KW-1185">Reference proteome</keyword>
<feature type="transmembrane region" description="Helical" evidence="1">
    <location>
        <begin position="7"/>
        <end position="27"/>
    </location>
</feature>
<dbReference type="EMBL" id="JAVRHX010000004">
    <property type="protein sequence ID" value="MDT0595954.1"/>
    <property type="molecule type" value="Genomic_DNA"/>
</dbReference>
<accession>A0ABU2ZWK7</accession>
<dbReference type="CDD" id="cd01948">
    <property type="entry name" value="EAL"/>
    <property type="match status" value="1"/>
</dbReference>
<dbReference type="PROSITE" id="PS50887">
    <property type="entry name" value="GGDEF"/>
    <property type="match status" value="1"/>
</dbReference>
<feature type="domain" description="HAMP" evidence="3">
    <location>
        <begin position="174"/>
        <end position="226"/>
    </location>
</feature>
<dbReference type="Gene3D" id="6.10.340.10">
    <property type="match status" value="1"/>
</dbReference>
<protein>
    <submittedName>
        <fullName evidence="5">EAL domain-containing protein</fullName>
    </submittedName>
</protein>
<dbReference type="InterPro" id="IPR032244">
    <property type="entry name" value="LapD_MoxY_N"/>
</dbReference>
<dbReference type="Gene3D" id="3.30.110.200">
    <property type="match status" value="1"/>
</dbReference>
<dbReference type="InterPro" id="IPR035919">
    <property type="entry name" value="EAL_sf"/>
</dbReference>
<comment type="caution">
    <text evidence="5">The sequence shown here is derived from an EMBL/GenBank/DDBJ whole genome shotgun (WGS) entry which is preliminary data.</text>
</comment>
<dbReference type="SUPFAM" id="SSF141868">
    <property type="entry name" value="EAL domain-like"/>
    <property type="match status" value="1"/>
</dbReference>
<feature type="transmembrane region" description="Helical" evidence="1">
    <location>
        <begin position="153"/>
        <end position="172"/>
    </location>
</feature>
<dbReference type="InterPro" id="IPR003660">
    <property type="entry name" value="HAMP_dom"/>
</dbReference>
<gene>
    <name evidence="5" type="ORF">RM552_13950</name>
</gene>
<keyword evidence="1" id="KW-0472">Membrane</keyword>
<dbReference type="InterPro" id="IPR042461">
    <property type="entry name" value="LapD_MoxY_peri_C"/>
</dbReference>